<sequence length="356" mass="40029">MKKVADSPIQPRMLMPDQKSDVHYKLVWYSQIARVMSQNVSDPDKPSTAISLKPPVIEQVSRAPPKIWMFKLMDAPENSAEGMGQVLDSIAKQAGLPPKVFFSKLLLMDGDLTTCRNFNSLRSLRTPSNYVKHSLQNIEFQLGASHTLWNVAHCIYKTHLGDPRKSSGTGAWRVLHALGVPHEKAMPKKDYLLMVKHIEQVHEATILAGLKVVMKTKYCTGDARAKAYEDATSDPPIASPRLSNLLLRLQDFSTVVEANQAMKAGNVGRMLNMWKMWSVMSQGLKGLNSYSSYLPRSVLLLTELLPESFAKLFRHSLLFSPSGRDDHYLSKDGYLEIQNYWLKHVYNSSGQGTQIN</sequence>
<evidence type="ECO:0000313" key="2">
    <source>
        <dbReference type="EMBL" id="PLW06723.1"/>
    </source>
</evidence>
<reference evidence="2 3" key="1">
    <citation type="submission" date="2017-11" db="EMBL/GenBank/DDBJ databases">
        <title>De novo assembly and phasing of dikaryotic genomes from two isolates of Puccinia coronata f. sp. avenae, the causal agent of oat crown rust.</title>
        <authorList>
            <person name="Miller M.E."/>
            <person name="Zhang Y."/>
            <person name="Omidvar V."/>
            <person name="Sperschneider J."/>
            <person name="Schwessinger B."/>
            <person name="Raley C."/>
            <person name="Palmer J.M."/>
            <person name="Garnica D."/>
            <person name="Upadhyaya N."/>
            <person name="Rathjen J."/>
            <person name="Taylor J.M."/>
            <person name="Park R.F."/>
            <person name="Dodds P.N."/>
            <person name="Hirsch C.D."/>
            <person name="Kianian S.F."/>
            <person name="Figueroa M."/>
        </authorList>
    </citation>
    <scope>NUCLEOTIDE SEQUENCE [LARGE SCALE GENOMIC DNA]</scope>
    <source>
        <strain evidence="2">12SD80</strain>
    </source>
</reference>
<evidence type="ECO:0000313" key="3">
    <source>
        <dbReference type="Proteomes" id="UP000235392"/>
    </source>
</evidence>
<dbReference type="Proteomes" id="UP000235392">
    <property type="component" value="Unassembled WGS sequence"/>
</dbReference>
<dbReference type="EMBL" id="PGCI01001193">
    <property type="protein sequence ID" value="PLW06723.1"/>
    <property type="molecule type" value="Genomic_DNA"/>
</dbReference>
<evidence type="ECO:0000259" key="1">
    <source>
        <dbReference type="Pfam" id="PF20231"/>
    </source>
</evidence>
<organism evidence="2 3">
    <name type="scientific">Puccinia coronata f. sp. avenae</name>
    <dbReference type="NCBI Taxonomy" id="200324"/>
    <lineage>
        <taxon>Eukaryota</taxon>
        <taxon>Fungi</taxon>
        <taxon>Dikarya</taxon>
        <taxon>Basidiomycota</taxon>
        <taxon>Pucciniomycotina</taxon>
        <taxon>Pucciniomycetes</taxon>
        <taxon>Pucciniales</taxon>
        <taxon>Pucciniaceae</taxon>
        <taxon>Puccinia</taxon>
    </lineage>
</organism>
<proteinExistence type="predicted"/>
<feature type="domain" description="DUF6589" evidence="1">
    <location>
        <begin position="8"/>
        <end position="352"/>
    </location>
</feature>
<dbReference type="Pfam" id="PF20231">
    <property type="entry name" value="DUF6589"/>
    <property type="match status" value="1"/>
</dbReference>
<accession>A0A2N5S0G8</accession>
<protein>
    <recommendedName>
        <fullName evidence="1">DUF6589 domain-containing protein</fullName>
    </recommendedName>
</protein>
<dbReference type="AlphaFoldDB" id="A0A2N5S0G8"/>
<gene>
    <name evidence="2" type="ORF">PCASD_23338</name>
</gene>
<comment type="caution">
    <text evidence="2">The sequence shown here is derived from an EMBL/GenBank/DDBJ whole genome shotgun (WGS) entry which is preliminary data.</text>
</comment>
<name>A0A2N5S0G8_9BASI</name>
<dbReference type="InterPro" id="IPR046496">
    <property type="entry name" value="DUF6589"/>
</dbReference>